<accession>A0A9W5W8L0</accession>
<dbReference type="RefSeq" id="WP_036583656.1">
    <property type="nucleotide sequence ID" value="NZ_KK082193.1"/>
</dbReference>
<dbReference type="InterPro" id="IPR050312">
    <property type="entry name" value="IolE/XylAMocC-like"/>
</dbReference>
<proteinExistence type="predicted"/>
<dbReference type="EMBL" id="JFHU01000028">
    <property type="protein sequence ID" value="EXX91520.1"/>
    <property type="molecule type" value="Genomic_DNA"/>
</dbReference>
<sequence length="281" mass="32262">MKIAFNQATTLNNSNLETDLALCEKHGYDYIEIRLDKLKQYLTSHSVSELKDFFDRSHIKPYAFNALEYINFRDEAGFRQIKEDLNFLSGIGEVIGCKKIVVVPTFDIGDYTREQIQTETVRVLRELADMAQPYGVGLAFEFVGYPNCSVNTFGQAYDIVKAADRDNVGIVLDCFHFHAMNSRLEDLRLADPGKIFIFHIDDCEDLPVGALRDHHRLWPGQGAVDLDAILTTLKQLGYDEMVSIELFRPEYWGWEADRTIRTGKETTEQVVRSYFPEPLRT</sequence>
<organism evidence="2 3">
    <name type="scientific">Paenibacillus darwinianus</name>
    <dbReference type="NCBI Taxonomy" id="1380763"/>
    <lineage>
        <taxon>Bacteria</taxon>
        <taxon>Bacillati</taxon>
        <taxon>Bacillota</taxon>
        <taxon>Bacilli</taxon>
        <taxon>Bacillales</taxon>
        <taxon>Paenibacillaceae</taxon>
        <taxon>Paenibacillus</taxon>
    </lineage>
</organism>
<dbReference type="SUPFAM" id="SSF51658">
    <property type="entry name" value="Xylose isomerase-like"/>
    <property type="match status" value="1"/>
</dbReference>
<keyword evidence="2" id="KW-0413">Isomerase</keyword>
<dbReference type="OrthoDB" id="9782626at2"/>
<keyword evidence="3" id="KW-1185">Reference proteome</keyword>
<feature type="domain" description="Xylose isomerase-like TIM barrel" evidence="1">
    <location>
        <begin position="20"/>
        <end position="257"/>
    </location>
</feature>
<dbReference type="Proteomes" id="UP000053750">
    <property type="component" value="Unassembled WGS sequence"/>
</dbReference>
<comment type="caution">
    <text evidence="2">The sequence shown here is derived from an EMBL/GenBank/DDBJ whole genome shotgun (WGS) entry which is preliminary data.</text>
</comment>
<dbReference type="InterPro" id="IPR036237">
    <property type="entry name" value="Xyl_isomerase-like_sf"/>
</dbReference>
<dbReference type="PANTHER" id="PTHR12110:SF21">
    <property type="entry name" value="XYLOSE ISOMERASE-LIKE TIM BARREL DOMAIN-CONTAINING PROTEIN"/>
    <property type="match status" value="1"/>
</dbReference>
<gene>
    <name evidence="2" type="ORF">BG53_10975</name>
</gene>
<protein>
    <submittedName>
        <fullName evidence="2">Isomerase</fullName>
    </submittedName>
</protein>
<dbReference type="Pfam" id="PF01261">
    <property type="entry name" value="AP_endonuc_2"/>
    <property type="match status" value="1"/>
</dbReference>
<dbReference type="Gene3D" id="3.20.20.150">
    <property type="entry name" value="Divalent-metal-dependent TIM barrel enzymes"/>
    <property type="match status" value="1"/>
</dbReference>
<evidence type="ECO:0000313" key="3">
    <source>
        <dbReference type="Proteomes" id="UP000053750"/>
    </source>
</evidence>
<dbReference type="AlphaFoldDB" id="A0A9W5W8L0"/>
<dbReference type="InterPro" id="IPR013022">
    <property type="entry name" value="Xyl_isomerase-like_TIM-brl"/>
</dbReference>
<evidence type="ECO:0000259" key="1">
    <source>
        <dbReference type="Pfam" id="PF01261"/>
    </source>
</evidence>
<dbReference type="PANTHER" id="PTHR12110">
    <property type="entry name" value="HYDROXYPYRUVATE ISOMERASE"/>
    <property type="match status" value="1"/>
</dbReference>
<reference evidence="2 3" key="1">
    <citation type="submission" date="2014-02" db="EMBL/GenBank/DDBJ databases">
        <title>Genome sequence of Paenibacillus darwinianus reveals adaptive mechanisms for survival in Antarctic soils.</title>
        <authorList>
            <person name="Dsouza M."/>
            <person name="Taylor M.W."/>
            <person name="Turner S.J."/>
            <person name="Aislabie J."/>
        </authorList>
    </citation>
    <scope>NUCLEOTIDE SEQUENCE [LARGE SCALE GENOMIC DNA]</scope>
    <source>
        <strain evidence="2 3">CE1</strain>
    </source>
</reference>
<dbReference type="GO" id="GO:0016853">
    <property type="term" value="F:isomerase activity"/>
    <property type="evidence" value="ECO:0007669"/>
    <property type="project" value="UniProtKB-KW"/>
</dbReference>
<evidence type="ECO:0000313" key="2">
    <source>
        <dbReference type="EMBL" id="EXX91520.1"/>
    </source>
</evidence>
<name>A0A9W5W8L0_9BACL</name>